<dbReference type="InterPro" id="IPR000182">
    <property type="entry name" value="GNAT_dom"/>
</dbReference>
<protein>
    <recommendedName>
        <fullName evidence="1">N-acetyltransferase domain-containing protein</fullName>
    </recommendedName>
</protein>
<reference evidence="2" key="1">
    <citation type="submission" date="2018-05" db="EMBL/GenBank/DDBJ databases">
        <authorList>
            <person name="Lanie J.A."/>
            <person name="Ng W.-L."/>
            <person name="Kazmierczak K.M."/>
            <person name="Andrzejewski T.M."/>
            <person name="Davidsen T.M."/>
            <person name="Wayne K.J."/>
            <person name="Tettelin H."/>
            <person name="Glass J.I."/>
            <person name="Rusch D."/>
            <person name="Podicherti R."/>
            <person name="Tsui H.-C.T."/>
            <person name="Winkler M.E."/>
        </authorList>
    </citation>
    <scope>NUCLEOTIDE SEQUENCE</scope>
</reference>
<dbReference type="EMBL" id="UINC01000750">
    <property type="protein sequence ID" value="SUZ60534.1"/>
    <property type="molecule type" value="Genomic_DNA"/>
</dbReference>
<evidence type="ECO:0000259" key="1">
    <source>
        <dbReference type="PROSITE" id="PS51186"/>
    </source>
</evidence>
<dbReference type="GO" id="GO:0016747">
    <property type="term" value="F:acyltransferase activity, transferring groups other than amino-acyl groups"/>
    <property type="evidence" value="ECO:0007669"/>
    <property type="project" value="InterPro"/>
</dbReference>
<name>A0A381P203_9ZZZZ</name>
<proteinExistence type="predicted"/>
<dbReference type="InterPro" id="IPR016181">
    <property type="entry name" value="Acyl_CoA_acyltransferase"/>
</dbReference>
<organism evidence="2">
    <name type="scientific">marine metagenome</name>
    <dbReference type="NCBI Taxonomy" id="408172"/>
    <lineage>
        <taxon>unclassified sequences</taxon>
        <taxon>metagenomes</taxon>
        <taxon>ecological metagenomes</taxon>
    </lineage>
</organism>
<dbReference type="AlphaFoldDB" id="A0A381P203"/>
<dbReference type="SUPFAM" id="SSF55729">
    <property type="entry name" value="Acyl-CoA N-acyltransferases (Nat)"/>
    <property type="match status" value="1"/>
</dbReference>
<gene>
    <name evidence="2" type="ORF">METZ01_LOCUS13388</name>
</gene>
<dbReference type="Gene3D" id="3.40.630.30">
    <property type="match status" value="1"/>
</dbReference>
<evidence type="ECO:0000313" key="2">
    <source>
        <dbReference type="EMBL" id="SUZ60534.1"/>
    </source>
</evidence>
<feature type="domain" description="N-acetyltransferase" evidence="1">
    <location>
        <begin position="3"/>
        <end position="164"/>
    </location>
</feature>
<dbReference type="Pfam" id="PF00583">
    <property type="entry name" value="Acetyltransf_1"/>
    <property type="match status" value="1"/>
</dbReference>
<sequence>MNTTLDVFTDGQYDVNRLKEIYEINQDNVPDVGTLDSISKLKELISISSYHSILLLDNNVIGFSICFREGTSYWSQNYKYFIKHLKKFLYVDRIAIDQNYRRQGLGKKVYKDIFLNAEQGDLTITAEVNTKPINQPSLNFHTNMGFKQIGKREFTDHNVAYFIK</sequence>
<dbReference type="CDD" id="cd04301">
    <property type="entry name" value="NAT_SF"/>
    <property type="match status" value="1"/>
</dbReference>
<accession>A0A381P203</accession>
<dbReference type="PROSITE" id="PS51186">
    <property type="entry name" value="GNAT"/>
    <property type="match status" value="1"/>
</dbReference>